<gene>
    <name evidence="1" type="ORF">NQ317_000080</name>
</gene>
<organism evidence="1 2">
    <name type="scientific">Molorchus minor</name>
    <dbReference type="NCBI Taxonomy" id="1323400"/>
    <lineage>
        <taxon>Eukaryota</taxon>
        <taxon>Metazoa</taxon>
        <taxon>Ecdysozoa</taxon>
        <taxon>Arthropoda</taxon>
        <taxon>Hexapoda</taxon>
        <taxon>Insecta</taxon>
        <taxon>Pterygota</taxon>
        <taxon>Neoptera</taxon>
        <taxon>Endopterygota</taxon>
        <taxon>Coleoptera</taxon>
        <taxon>Polyphaga</taxon>
        <taxon>Cucujiformia</taxon>
        <taxon>Chrysomeloidea</taxon>
        <taxon>Cerambycidae</taxon>
        <taxon>Lamiinae</taxon>
        <taxon>Monochamini</taxon>
        <taxon>Molorchus</taxon>
    </lineage>
</organism>
<sequence length="273" mass="31341">MEPKCRVPLKIENSFSRKLGPTAIGDQRSKNRGQNFIKIFVVSAKIPLYSLNPKVGFSFYQVIVHIKINRCAKIHLSKNVLITEIFAFKSIAYLKADPGQFLTYLTITSILAKVRGNGQAERRSVHVGRARPHHMLQTEEVLDIVEDDPSTSTREIARQVNVSQHKVWKTLRENQLLYPFHNNLTPGPDCTIFKCRSWKMTIDSLISATNGLRVLGNLEFSNGSKFSLLYISIEQRYLKNAFLRAHRARKPHDVYKGTLWKHRNTTPIERELS</sequence>
<comment type="caution">
    <text evidence="1">The sequence shown here is derived from an EMBL/GenBank/DDBJ whole genome shotgun (WGS) entry which is preliminary data.</text>
</comment>
<keyword evidence="2" id="KW-1185">Reference proteome</keyword>
<protein>
    <submittedName>
        <fullName evidence="1">Uncharacterized protein</fullName>
    </submittedName>
</protein>
<accession>A0ABQ9JCH4</accession>
<dbReference type="EMBL" id="JAPWTJ010000877">
    <property type="protein sequence ID" value="KAJ8975112.1"/>
    <property type="molecule type" value="Genomic_DNA"/>
</dbReference>
<name>A0ABQ9JCH4_9CUCU</name>
<evidence type="ECO:0000313" key="1">
    <source>
        <dbReference type="EMBL" id="KAJ8975112.1"/>
    </source>
</evidence>
<evidence type="ECO:0000313" key="2">
    <source>
        <dbReference type="Proteomes" id="UP001162164"/>
    </source>
</evidence>
<reference evidence="1" key="1">
    <citation type="journal article" date="2023" name="Insect Mol. Biol.">
        <title>Genome sequencing provides insights into the evolution of gene families encoding plant cell wall-degrading enzymes in longhorned beetles.</title>
        <authorList>
            <person name="Shin N.R."/>
            <person name="Okamura Y."/>
            <person name="Kirsch R."/>
            <person name="Pauchet Y."/>
        </authorList>
    </citation>
    <scope>NUCLEOTIDE SEQUENCE</scope>
    <source>
        <strain evidence="1">MMC_N1</strain>
    </source>
</reference>
<proteinExistence type="predicted"/>
<dbReference type="Proteomes" id="UP001162164">
    <property type="component" value="Unassembled WGS sequence"/>
</dbReference>